<feature type="coiled-coil region" evidence="1">
    <location>
        <begin position="69"/>
        <end position="103"/>
    </location>
</feature>
<dbReference type="InterPro" id="IPR021207">
    <property type="entry name" value="Integr_conj_element_PFL4705"/>
</dbReference>
<dbReference type="RefSeq" id="WP_077474522.1">
    <property type="nucleotide sequence ID" value="NZ_MLHK01000061.1"/>
</dbReference>
<keyword evidence="2" id="KW-1133">Transmembrane helix</keyword>
<proteinExistence type="predicted"/>
<sequence>MAEVKSNKLLKYGVPVAIFFFIAVAVIITKKAKQEEISATPDNSVVFDLTDEERRDLNLKDGDTPHDTLKTLLSEVKKAKSEMEKTRRENAALKGNSAEINARINEAVQIRQNEIEASFQAQLNSMQQKLESMMSGSTQTTNPMNAGNQNNSDLPIGLGSEGKNIAPVMNNDVVGADGMLWVDPDDMQYKDQSGKTVDASATGAIPSFPNLFKKLDDSLVGKAADDLTGKKRVYTDEVKVTPYYTIPANATLVDAVAMTALIGRVPIGGALTDPFPFKAIIGRENLLANGIELPDVQEAMISGTVSGDWTLSCVRGKVTSMTFIFQDGRIVSLPHSQRENGTIRENSEEGFGWLSDPQGVTCIPGERKTNAPEYLSTQFLLSGASAAAQSLAQGQTTTIVDGGSVVGAVTGQQGKYILGQGLAGGLNETATWVKERFGQMFDAIYVPPGKTVGIHITKELAIDYNEAARKVKYNGSSTRKHLD</sequence>
<comment type="caution">
    <text evidence="3">The sequence shown here is derived from an EMBL/GenBank/DDBJ whole genome shotgun (WGS) entry which is preliminary data.</text>
</comment>
<organism evidence="3 4">
    <name type="scientific">Rodentibacter trehalosifermentans</name>
    <dbReference type="NCBI Taxonomy" id="1908263"/>
    <lineage>
        <taxon>Bacteria</taxon>
        <taxon>Pseudomonadati</taxon>
        <taxon>Pseudomonadota</taxon>
        <taxon>Gammaproteobacteria</taxon>
        <taxon>Pasteurellales</taxon>
        <taxon>Pasteurellaceae</taxon>
        <taxon>Rodentibacter</taxon>
    </lineage>
</organism>
<evidence type="ECO:0000256" key="2">
    <source>
        <dbReference type="SAM" id="Phobius"/>
    </source>
</evidence>
<keyword evidence="2" id="KW-0472">Membrane</keyword>
<keyword evidence="1" id="KW-0175">Coiled coil</keyword>
<evidence type="ECO:0000313" key="3">
    <source>
        <dbReference type="EMBL" id="OOF43938.1"/>
    </source>
</evidence>
<dbReference type="AlphaFoldDB" id="A0A1V3INY1"/>
<dbReference type="NCBIfam" id="TIGR03752">
    <property type="entry name" value="conj_TIGR03752"/>
    <property type="match status" value="1"/>
</dbReference>
<evidence type="ECO:0000256" key="1">
    <source>
        <dbReference type="SAM" id="Coils"/>
    </source>
</evidence>
<name>A0A1V3INY1_9PAST</name>
<dbReference type="EMBL" id="MLHK01000061">
    <property type="protein sequence ID" value="OOF43938.1"/>
    <property type="molecule type" value="Genomic_DNA"/>
</dbReference>
<dbReference type="Proteomes" id="UP000188728">
    <property type="component" value="Unassembled WGS sequence"/>
</dbReference>
<gene>
    <name evidence="3" type="ORF">BKK51_10375</name>
</gene>
<feature type="transmembrane region" description="Helical" evidence="2">
    <location>
        <begin position="12"/>
        <end position="29"/>
    </location>
</feature>
<reference evidence="3 4" key="1">
    <citation type="submission" date="2016-10" db="EMBL/GenBank/DDBJ databases">
        <title>Rodentibacter gen. nov. and new species.</title>
        <authorList>
            <person name="Christensen H."/>
        </authorList>
    </citation>
    <scope>NUCLEOTIDE SEQUENCE [LARGE SCALE GENOMIC DNA]</scope>
    <source>
        <strain evidence="3 4">H1983213011</strain>
    </source>
</reference>
<keyword evidence="2" id="KW-0812">Transmembrane</keyword>
<evidence type="ECO:0000313" key="4">
    <source>
        <dbReference type="Proteomes" id="UP000188728"/>
    </source>
</evidence>
<accession>A0A1V3INY1</accession>
<protein>
    <submittedName>
        <fullName evidence="3">Integrating conjugative element protein</fullName>
    </submittedName>
</protein>